<dbReference type="AlphaFoldDB" id="S9RQZ2"/>
<dbReference type="eggNOG" id="COG1474">
    <property type="taxonomic scope" value="Bacteria"/>
</dbReference>
<organism evidence="1 2">
    <name type="scientific">Salipiger mucosus DSM 16094</name>
    <dbReference type="NCBI Taxonomy" id="1123237"/>
    <lineage>
        <taxon>Bacteria</taxon>
        <taxon>Pseudomonadati</taxon>
        <taxon>Pseudomonadota</taxon>
        <taxon>Alphaproteobacteria</taxon>
        <taxon>Rhodobacterales</taxon>
        <taxon>Roseobacteraceae</taxon>
        <taxon>Salipiger</taxon>
    </lineage>
</organism>
<sequence length="323" mass="36466">MPDFAEIDRTLEALRGLHIGTNRDADFTTQLDRLLRRDEEGHLLPDPVRMTSTGESRGVLVVDGRGGGKSTLVARALRKHPVLAEGQDGRPHYLSSVVPSPATFKSMTLELLERSGYPEVSSRREAWGMWQLLRDRLTMLGVTVLWIDEAHDLFCADRNLILRAVKALMQGDHPIIVVLSGTEQLRDIVRSDPQVQRRFSSVQLPPVSVVADGDTFDGVIEHFCARAGLEPPSDEDLLDRLFHASRYRFGRVIETIIGAIERALISDDASLDLDHFADAWAMQEGCPLSRNIFRADEWNLIDPDHREEPEALPRQRKRRTRRG</sequence>
<dbReference type="HOGENOM" id="CLU_063451_0_0_5"/>
<dbReference type="SUPFAM" id="SSF52540">
    <property type="entry name" value="P-loop containing nucleoside triphosphate hydrolases"/>
    <property type="match status" value="1"/>
</dbReference>
<keyword evidence="2" id="KW-1185">Reference proteome</keyword>
<dbReference type="RefSeq" id="WP_021120842.1">
    <property type="nucleotide sequence ID" value="NZ_KE557283.1"/>
</dbReference>
<dbReference type="Gene3D" id="3.40.50.300">
    <property type="entry name" value="P-loop containing nucleotide triphosphate hydrolases"/>
    <property type="match status" value="1"/>
</dbReference>
<dbReference type="Pfam" id="PF05621">
    <property type="entry name" value="TniB"/>
    <property type="match status" value="1"/>
</dbReference>
<reference evidence="2" key="1">
    <citation type="journal article" date="2014" name="Stand. Genomic Sci.">
        <title>Genome sequence of the exopolysaccharide-producing Salipiger mucosus type strain (DSM 16094(T)), a moderately halophilic member of the Roseobacter clade.</title>
        <authorList>
            <person name="Riedel T."/>
            <person name="Spring S."/>
            <person name="Fiebig A."/>
            <person name="Petersen J."/>
            <person name="Kyrpides N.C."/>
            <person name="Goker M."/>
            <person name="Klenk H.P."/>
        </authorList>
    </citation>
    <scope>NUCLEOTIDE SEQUENCE [LARGE SCALE GENOMIC DNA]</scope>
    <source>
        <strain evidence="2">DSM 16094</strain>
    </source>
</reference>
<evidence type="ECO:0000313" key="1">
    <source>
        <dbReference type="EMBL" id="EPX76419.1"/>
    </source>
</evidence>
<accession>S9RQZ2</accession>
<gene>
    <name evidence="1" type="ORF">Salmuc_00305</name>
</gene>
<comment type="caution">
    <text evidence="1">The sequence shown here is derived from an EMBL/GenBank/DDBJ whole genome shotgun (WGS) entry which is preliminary data.</text>
</comment>
<dbReference type="OrthoDB" id="5288220at2"/>
<dbReference type="InterPro" id="IPR027417">
    <property type="entry name" value="P-loop_NTPase"/>
</dbReference>
<dbReference type="Proteomes" id="UP000015347">
    <property type="component" value="Unassembled WGS sequence"/>
</dbReference>
<dbReference type="InterPro" id="IPR008868">
    <property type="entry name" value="TniB"/>
</dbReference>
<dbReference type="STRING" id="1123237.Salmuc_00305"/>
<protein>
    <submittedName>
        <fullName evidence="1">Transposition protein, putative</fullName>
    </submittedName>
</protein>
<name>S9RQZ2_9RHOB</name>
<evidence type="ECO:0000313" key="2">
    <source>
        <dbReference type="Proteomes" id="UP000015347"/>
    </source>
</evidence>
<proteinExistence type="predicted"/>
<dbReference type="EMBL" id="APVH01000049">
    <property type="protein sequence ID" value="EPX76419.1"/>
    <property type="molecule type" value="Genomic_DNA"/>
</dbReference>